<name>A0A544QW31_9FIRM</name>
<dbReference type="InterPro" id="IPR005175">
    <property type="entry name" value="PPC_dom"/>
</dbReference>
<gene>
    <name evidence="2" type="ORF">EXD82_04490</name>
</gene>
<dbReference type="AlphaFoldDB" id="A0A544QW31"/>
<dbReference type="PROSITE" id="PS51742">
    <property type="entry name" value="PPC"/>
    <property type="match status" value="1"/>
</dbReference>
<comment type="caution">
    <text evidence="2">The sequence shown here is derived from an EMBL/GenBank/DDBJ whole genome shotgun (WGS) entry which is preliminary data.</text>
</comment>
<dbReference type="RefSeq" id="WP_142535716.1">
    <property type="nucleotide sequence ID" value="NZ_SGJB01000006.1"/>
</dbReference>
<proteinExistence type="predicted"/>
<dbReference type="SUPFAM" id="SSF117856">
    <property type="entry name" value="AF0104/ALDC/Ptd012-like"/>
    <property type="match status" value="1"/>
</dbReference>
<dbReference type="Proteomes" id="UP000317863">
    <property type="component" value="Unassembled WGS sequence"/>
</dbReference>
<organism evidence="2 3">
    <name type="scientific">Peptacetobacter hominis</name>
    <dbReference type="NCBI Taxonomy" id="2743610"/>
    <lineage>
        <taxon>Bacteria</taxon>
        <taxon>Bacillati</taxon>
        <taxon>Bacillota</taxon>
        <taxon>Clostridia</taxon>
        <taxon>Peptostreptococcales</taxon>
        <taxon>Peptostreptococcaceae</taxon>
        <taxon>Peptacetobacter</taxon>
    </lineage>
</organism>
<keyword evidence="2" id="KW-0238">DNA-binding</keyword>
<accession>A0A544QW31</accession>
<feature type="domain" description="PPC" evidence="1">
    <location>
        <begin position="4"/>
        <end position="140"/>
    </location>
</feature>
<dbReference type="Gene3D" id="3.30.1330.80">
    <property type="entry name" value="Hypothetical protein, similar to alpha- acetolactate decarboxylase, domain 2"/>
    <property type="match status" value="1"/>
</dbReference>
<protein>
    <submittedName>
        <fullName evidence="2">DNA-binding protein</fullName>
    </submittedName>
</protein>
<keyword evidence="3" id="KW-1185">Reference proteome</keyword>
<dbReference type="PIRSF" id="PIRSF016702">
    <property type="entry name" value="DNA_bp_PD1"/>
    <property type="match status" value="1"/>
</dbReference>
<evidence type="ECO:0000259" key="1">
    <source>
        <dbReference type="PROSITE" id="PS51742"/>
    </source>
</evidence>
<evidence type="ECO:0000313" key="2">
    <source>
        <dbReference type="EMBL" id="TQQ84886.1"/>
    </source>
</evidence>
<reference evidence="2 3" key="1">
    <citation type="submission" date="2019-02" db="EMBL/GenBank/DDBJ databases">
        <title>Peptostreptococcaceae bacterium ZHW00191 nov., a new bacterium isolated from the human gut.</title>
        <authorList>
            <person name="Zhou H.-W."/>
            <person name="Chen X.-J."/>
        </authorList>
    </citation>
    <scope>NUCLEOTIDE SEQUENCE [LARGE SCALE GENOMIC DNA]</scope>
    <source>
        <strain evidence="2 3">ZHW00191</strain>
    </source>
</reference>
<sequence length="140" mass="15630">MQYVKSGNTIALRVDYGEEILEKINEVCVKENIKTAAISGIGATKETEIGLYNMETGEYKREVYTGLYEVGSLIGNITEKDSKPYIHLHIVIGDTKKDAVHCGHLNRAVVGATSEIFITVFEHTIGRKFDEQTGINIFEF</sequence>
<dbReference type="Pfam" id="PF03479">
    <property type="entry name" value="PCC"/>
    <property type="match status" value="1"/>
</dbReference>
<dbReference type="EMBL" id="SGJB01000006">
    <property type="protein sequence ID" value="TQQ84886.1"/>
    <property type="molecule type" value="Genomic_DNA"/>
</dbReference>
<dbReference type="CDD" id="cd11378">
    <property type="entry name" value="DUF296"/>
    <property type="match status" value="1"/>
</dbReference>
<evidence type="ECO:0000313" key="3">
    <source>
        <dbReference type="Proteomes" id="UP000317863"/>
    </source>
</evidence>
<dbReference type="OrthoDB" id="9791702at2"/>
<dbReference type="PANTHER" id="PTHR34988">
    <property type="entry name" value="PROTEIN, PUTATIVE-RELATED"/>
    <property type="match status" value="1"/>
</dbReference>
<dbReference type="GO" id="GO:0003677">
    <property type="term" value="F:DNA binding"/>
    <property type="evidence" value="ECO:0007669"/>
    <property type="project" value="UniProtKB-KW"/>
</dbReference>
<dbReference type="PANTHER" id="PTHR34988:SF1">
    <property type="entry name" value="DNA-BINDING PROTEIN"/>
    <property type="match status" value="1"/>
</dbReference>
<dbReference type="InterPro" id="IPR025707">
    <property type="entry name" value="DNA_bp_PD1"/>
</dbReference>